<feature type="domain" description="GH15-like" evidence="1">
    <location>
        <begin position="267"/>
        <end position="598"/>
    </location>
</feature>
<dbReference type="Gene3D" id="1.50.10.10">
    <property type="match status" value="1"/>
</dbReference>
<organism evidence="2 3">
    <name type="scientific">Paenibacillus methanolicus</name>
    <dbReference type="NCBI Taxonomy" id="582686"/>
    <lineage>
        <taxon>Bacteria</taxon>
        <taxon>Bacillati</taxon>
        <taxon>Bacillota</taxon>
        <taxon>Bacilli</taxon>
        <taxon>Bacillales</taxon>
        <taxon>Paenibacillaceae</taxon>
        <taxon>Paenibacillus</taxon>
    </lineage>
</organism>
<dbReference type="GO" id="GO:0004553">
    <property type="term" value="F:hydrolase activity, hydrolyzing O-glycosyl compounds"/>
    <property type="evidence" value="ECO:0007669"/>
    <property type="project" value="UniProtKB-ARBA"/>
</dbReference>
<dbReference type="RefSeq" id="WP_246183354.1">
    <property type="nucleotide sequence ID" value="NZ_VNHS01000004.1"/>
</dbReference>
<dbReference type="Proteomes" id="UP000323257">
    <property type="component" value="Unassembled WGS sequence"/>
</dbReference>
<dbReference type="SUPFAM" id="SSF48208">
    <property type="entry name" value="Six-hairpin glycosidases"/>
    <property type="match status" value="1"/>
</dbReference>
<comment type="caution">
    <text evidence="2">The sequence shown here is derived from an EMBL/GenBank/DDBJ whole genome shotgun (WGS) entry which is preliminary data.</text>
</comment>
<dbReference type="InterPro" id="IPR011613">
    <property type="entry name" value="GH15-like"/>
</dbReference>
<dbReference type="InterPro" id="IPR012341">
    <property type="entry name" value="6hp_glycosidase-like_sf"/>
</dbReference>
<reference evidence="2 3" key="1">
    <citation type="submission" date="2019-07" db="EMBL/GenBank/DDBJ databases">
        <title>Genomic Encyclopedia of Type Strains, Phase III (KMG-III): the genomes of soil and plant-associated and newly described type strains.</title>
        <authorList>
            <person name="Whitman W."/>
        </authorList>
    </citation>
    <scope>NUCLEOTIDE SEQUENCE [LARGE SCALE GENOMIC DNA]</scope>
    <source>
        <strain evidence="2 3">BL24</strain>
    </source>
</reference>
<dbReference type="PANTHER" id="PTHR31616">
    <property type="entry name" value="TREHALASE"/>
    <property type="match status" value="1"/>
</dbReference>
<name>A0A5S5CC69_9BACL</name>
<dbReference type="Pfam" id="PF00723">
    <property type="entry name" value="Glyco_hydro_15"/>
    <property type="match status" value="1"/>
</dbReference>
<gene>
    <name evidence="2" type="ORF">BCM02_104273</name>
</gene>
<dbReference type="InterPro" id="IPR008928">
    <property type="entry name" value="6-hairpin_glycosidase_sf"/>
</dbReference>
<dbReference type="EMBL" id="VNHS01000004">
    <property type="protein sequence ID" value="TYP75593.1"/>
    <property type="molecule type" value="Genomic_DNA"/>
</dbReference>
<accession>A0A5S5CC69</accession>
<evidence type="ECO:0000259" key="1">
    <source>
        <dbReference type="Pfam" id="PF00723"/>
    </source>
</evidence>
<dbReference type="GO" id="GO:0005975">
    <property type="term" value="P:carbohydrate metabolic process"/>
    <property type="evidence" value="ECO:0007669"/>
    <property type="project" value="InterPro"/>
</dbReference>
<keyword evidence="3" id="KW-1185">Reference proteome</keyword>
<evidence type="ECO:0000313" key="2">
    <source>
        <dbReference type="EMBL" id="TYP75593.1"/>
    </source>
</evidence>
<dbReference type="AlphaFoldDB" id="A0A5S5CC69"/>
<proteinExistence type="predicted"/>
<protein>
    <submittedName>
        <fullName evidence="2">Oligosaccharide amylase</fullName>
    </submittedName>
</protein>
<evidence type="ECO:0000313" key="3">
    <source>
        <dbReference type="Proteomes" id="UP000323257"/>
    </source>
</evidence>
<sequence length="649" mass="72401">MINDKPYLIDAITGNSRFLASLGNTGRMYRLWWPNIDFPQHVDKIRSGLFFENGLGGTSWFDEPDYGWIHEAAYVPDTNIFRVTANHRTLPVTAVTVDYAVPGEDFHVRDYTFTNTGDEPVSFQFMFYSSFSITENKLYNTVFFDEEADAIVHYRHRYFFSIGSSNVCTGFQAGFAWEAADTGALRGSMIEMTTDGGMSWKISELAPGASVTIPVYIAAGNDRFESLAALAKAKSKPSTEWFAESSQYWHEFVAAATPCPTDDPETKDLYVRSLLMFKLMSDEKTGSIVAAPEFDENFTRCGGYSYCWGRDAAFITTALDKAGLGSLTDRFYDWALTAQDPDGSWQQRHFHDGSLAPSWGIQLDEGASLIWGMWEHYKHTGSREFAERVWPAVAKGAAFLVTTLDPETGLPSPSRDLWEEREAEHTYSAAAVFGGLSAAASFADLQGQAELAAEWSAAASRVSAGLDAHGYNEARDSFYRALKLTVYPHVYHEAAERGEQVFTKTSAKGYVTHHVQHDPVIDISLLGISVPFGAVAPEDTRMQKTADVVERELTMPGVGGIKRYEDDTYAGGNPWVLTTLWLAHYRIANGQYDEAKKHLRWAMDHRTQTGLLPEQVDKVTGETAWVVPLTWSHAMFVLTIFMLAEKGQF</sequence>
<dbReference type="PANTHER" id="PTHR31616:SF0">
    <property type="entry name" value="GLUCAN 1,4-ALPHA-GLUCOSIDASE"/>
    <property type="match status" value="1"/>
</dbReference>